<dbReference type="EMBL" id="WSRP01000007">
    <property type="protein sequence ID" value="MVX56215.1"/>
    <property type="molecule type" value="Genomic_DNA"/>
</dbReference>
<dbReference type="PANTHER" id="PTHR47371:SF3">
    <property type="entry name" value="PHOSPHOGLYCEROL TRANSFERASE I"/>
    <property type="match status" value="1"/>
</dbReference>
<keyword evidence="9" id="KW-1185">Reference proteome</keyword>
<dbReference type="GO" id="GO:0016787">
    <property type="term" value="F:hydrolase activity"/>
    <property type="evidence" value="ECO:0007669"/>
    <property type="project" value="UniProtKB-KW"/>
</dbReference>
<evidence type="ECO:0000256" key="4">
    <source>
        <dbReference type="ARBA" id="ARBA00022989"/>
    </source>
</evidence>
<proteinExistence type="predicted"/>
<evidence type="ECO:0000256" key="1">
    <source>
        <dbReference type="ARBA" id="ARBA00004651"/>
    </source>
</evidence>
<dbReference type="Proteomes" id="UP000472580">
    <property type="component" value="Unassembled WGS sequence"/>
</dbReference>
<dbReference type="InterPro" id="IPR000917">
    <property type="entry name" value="Sulfatase_N"/>
</dbReference>
<protein>
    <submittedName>
        <fullName evidence="8">Sulfatase-like hydrolase/transferase</fullName>
    </submittedName>
</protein>
<evidence type="ECO:0000256" key="5">
    <source>
        <dbReference type="ARBA" id="ARBA00023136"/>
    </source>
</evidence>
<dbReference type="GO" id="GO:0005886">
    <property type="term" value="C:plasma membrane"/>
    <property type="evidence" value="ECO:0007669"/>
    <property type="project" value="UniProtKB-SubCell"/>
</dbReference>
<dbReference type="Gene3D" id="3.40.720.10">
    <property type="entry name" value="Alkaline Phosphatase, subunit A"/>
    <property type="match status" value="1"/>
</dbReference>
<feature type="transmembrane region" description="Helical" evidence="6">
    <location>
        <begin position="79"/>
        <end position="97"/>
    </location>
</feature>
<organism evidence="8 9">
    <name type="scientific">Parasutterella muris</name>
    <dbReference type="NCBI Taxonomy" id="2565572"/>
    <lineage>
        <taxon>Bacteria</taxon>
        <taxon>Pseudomonadati</taxon>
        <taxon>Pseudomonadota</taxon>
        <taxon>Betaproteobacteria</taxon>
        <taxon>Burkholderiales</taxon>
        <taxon>Sutterellaceae</taxon>
        <taxon>Parasutterella</taxon>
    </lineage>
</organism>
<sequence length="655" mass="72718">MVWQTKVKKAFLFFLIGLVILSLYRFVFFIFYSSGNPNITLMDFLPAVWTGIRVDAKWLGLALIPAWLALILSCWIRSFYIISCVLAGIGYFLLILLDAGNFGFYGFYKTPISALVYGLLQDDTKAIIETIWEDWPVVSYLIVILVSVAIPFLCCRMVKSPKTCSPMGRGRAFVLGLCITLVLAVIVRGSLTKFPLRQEDFSVSKISLINSCVPNGAAALYEATKAWKNTQIAGDPNQALHKFGYTSREEAEKKLTPASKEPVAPSDKPNVVFAVMESMSADIFLSHNPSKGNNTLGSLEEALSSAVVFKKAVSIMNGTFPSLEGLIFDTPITPISQGIYGRNKLTFSQIFDFKKAGYKTIFLTGSPESWRQINETFRNFGFDEVIGSAAISDKFPEAELGPWGIGDKWMFKYAEDILDKAEKDKQPVFIMMLSTTNHPPFKVPDNETVQGTNFSVLPNYIKRDSSEEQNNLLLQTYQYAADNLGKFVLNLDKNGWLKNTVVAATGDHNARLKYIVEGNWHHVYGVPIIFWIPNAGTRQLANTDKWASHRDIIPTLLSAATGAKSGISKGRNLFAKEKIPDGAVSFISWDNNGFTIGDAGLVTLKGGNSYDCYKWHGDTLQRSDSCTNEQIEMGEIARAQRALSELIVREGLIAK</sequence>
<dbReference type="CDD" id="cd16015">
    <property type="entry name" value="LTA_synthase"/>
    <property type="match status" value="1"/>
</dbReference>
<evidence type="ECO:0000256" key="6">
    <source>
        <dbReference type="SAM" id="Phobius"/>
    </source>
</evidence>
<comment type="caution">
    <text evidence="8">The sequence shown here is derived from an EMBL/GenBank/DDBJ whole genome shotgun (WGS) entry which is preliminary data.</text>
</comment>
<gene>
    <name evidence="8" type="ORF">E5987_03215</name>
</gene>
<feature type="transmembrane region" description="Helical" evidence="6">
    <location>
        <begin position="52"/>
        <end position="72"/>
    </location>
</feature>
<keyword evidence="2" id="KW-1003">Cell membrane</keyword>
<feature type="domain" description="Sulfatase N-terminal" evidence="7">
    <location>
        <begin position="269"/>
        <end position="562"/>
    </location>
</feature>
<dbReference type="GO" id="GO:0016740">
    <property type="term" value="F:transferase activity"/>
    <property type="evidence" value="ECO:0007669"/>
    <property type="project" value="UniProtKB-KW"/>
</dbReference>
<feature type="transmembrane region" description="Helical" evidence="6">
    <location>
        <begin position="170"/>
        <end position="191"/>
    </location>
</feature>
<evidence type="ECO:0000313" key="9">
    <source>
        <dbReference type="Proteomes" id="UP000472580"/>
    </source>
</evidence>
<evidence type="ECO:0000259" key="7">
    <source>
        <dbReference type="Pfam" id="PF00884"/>
    </source>
</evidence>
<evidence type="ECO:0000313" key="8">
    <source>
        <dbReference type="EMBL" id="MVX56215.1"/>
    </source>
</evidence>
<keyword evidence="5 6" id="KW-0472">Membrane</keyword>
<keyword evidence="8" id="KW-0808">Transferase</keyword>
<keyword evidence="3 6" id="KW-0812">Transmembrane</keyword>
<dbReference type="OrthoDB" id="9760224at2"/>
<dbReference type="SUPFAM" id="SSF53649">
    <property type="entry name" value="Alkaline phosphatase-like"/>
    <property type="match status" value="1"/>
</dbReference>
<evidence type="ECO:0000256" key="2">
    <source>
        <dbReference type="ARBA" id="ARBA00022475"/>
    </source>
</evidence>
<accession>A0A6L6YEU8</accession>
<dbReference type="Pfam" id="PF00884">
    <property type="entry name" value="Sulfatase"/>
    <property type="match status" value="1"/>
</dbReference>
<dbReference type="InterPro" id="IPR050448">
    <property type="entry name" value="OpgB/LTA_synthase_biosynth"/>
</dbReference>
<name>A0A6L6YEU8_9BURK</name>
<keyword evidence="8" id="KW-0378">Hydrolase</keyword>
<feature type="transmembrane region" description="Helical" evidence="6">
    <location>
        <begin position="137"/>
        <end position="158"/>
    </location>
</feature>
<dbReference type="InterPro" id="IPR017850">
    <property type="entry name" value="Alkaline_phosphatase_core_sf"/>
</dbReference>
<reference evidence="8 9" key="1">
    <citation type="submission" date="2019-12" db="EMBL/GenBank/DDBJ databases">
        <title>Microbes associate with the intestines of laboratory mice.</title>
        <authorList>
            <person name="Navarre W."/>
            <person name="Wong E."/>
        </authorList>
    </citation>
    <scope>NUCLEOTIDE SEQUENCE [LARGE SCALE GENOMIC DNA]</scope>
    <source>
        <strain evidence="8 9">NM82_D38</strain>
    </source>
</reference>
<evidence type="ECO:0000256" key="3">
    <source>
        <dbReference type="ARBA" id="ARBA00022692"/>
    </source>
</evidence>
<dbReference type="RefSeq" id="WP_160334651.1">
    <property type="nucleotide sequence ID" value="NZ_WSRP01000007.1"/>
</dbReference>
<dbReference type="AlphaFoldDB" id="A0A6L6YEU8"/>
<keyword evidence="4 6" id="KW-1133">Transmembrane helix</keyword>
<dbReference type="PANTHER" id="PTHR47371">
    <property type="entry name" value="LIPOTEICHOIC ACID SYNTHASE"/>
    <property type="match status" value="1"/>
</dbReference>
<comment type="subcellular location">
    <subcellularLocation>
        <location evidence="1">Cell membrane</location>
        <topology evidence="1">Multi-pass membrane protein</topology>
    </subcellularLocation>
</comment>
<feature type="transmembrane region" description="Helical" evidence="6">
    <location>
        <begin position="12"/>
        <end position="32"/>
    </location>
</feature>